<accession>A0A8I6Y541</accession>
<reference evidence="2" key="2">
    <citation type="submission" date="2020-10" db="EMBL/GenBank/DDBJ databases">
        <authorList>
            <person name="Scholz U."/>
            <person name="Mascher M."/>
            <person name="Fiebig A."/>
        </authorList>
    </citation>
    <scope>NUCLEOTIDE SEQUENCE [LARGE SCALE GENOMIC DNA]</scope>
    <source>
        <strain evidence="2">cv. Morex</strain>
    </source>
</reference>
<dbReference type="Proteomes" id="UP000011116">
    <property type="component" value="Chromosome 4H"/>
</dbReference>
<evidence type="ECO:0000256" key="1">
    <source>
        <dbReference type="SAM" id="MobiDB-lite"/>
    </source>
</evidence>
<dbReference type="Gramene" id="HORVU.MOREX.r2.4HG0286000.1">
    <property type="protein sequence ID" value="HORVU.MOREX.r2.4HG0286000.1.CDS.1"/>
    <property type="gene ID" value="HORVU.MOREX.r2.4HG0286000"/>
</dbReference>
<proteinExistence type="predicted"/>
<protein>
    <submittedName>
        <fullName evidence="2">Uncharacterized protein</fullName>
    </submittedName>
</protein>
<feature type="region of interest" description="Disordered" evidence="1">
    <location>
        <begin position="23"/>
        <end position="128"/>
    </location>
</feature>
<evidence type="ECO:0000313" key="3">
    <source>
        <dbReference type="Proteomes" id="UP000011116"/>
    </source>
</evidence>
<keyword evidence="3" id="KW-1185">Reference proteome</keyword>
<dbReference type="AlphaFoldDB" id="A0A8I6Y541"/>
<evidence type="ECO:0000313" key="2">
    <source>
        <dbReference type="EnsemblPlants" id="HORVU.MOREX.r3.4HG0342730.1.CDS1"/>
    </source>
</evidence>
<reference evidence="3" key="1">
    <citation type="journal article" date="2012" name="Nature">
        <title>A physical, genetic and functional sequence assembly of the barley genome.</title>
        <authorList>
            <consortium name="The International Barley Genome Sequencing Consortium"/>
            <person name="Mayer K.F."/>
            <person name="Waugh R."/>
            <person name="Brown J.W."/>
            <person name="Schulman A."/>
            <person name="Langridge P."/>
            <person name="Platzer M."/>
            <person name="Fincher G.B."/>
            <person name="Muehlbauer G.J."/>
            <person name="Sato K."/>
            <person name="Close T.J."/>
            <person name="Wise R.P."/>
            <person name="Stein N."/>
        </authorList>
    </citation>
    <scope>NUCLEOTIDE SEQUENCE [LARGE SCALE GENOMIC DNA]</scope>
    <source>
        <strain evidence="3">cv. Morex</strain>
    </source>
</reference>
<dbReference type="EnsemblPlants" id="HORVU.MOREX.r3.4HG0342730.1">
    <property type="protein sequence ID" value="HORVU.MOREX.r3.4HG0342730.1.CDS1"/>
    <property type="gene ID" value="HORVU.MOREX.r3.4HG0342730"/>
</dbReference>
<dbReference type="Gramene" id="HORVU.MOREX.r3.4HG0342730.1">
    <property type="protein sequence ID" value="HORVU.MOREX.r3.4HG0342730.1.CDS1"/>
    <property type="gene ID" value="HORVU.MOREX.r3.4HG0342730"/>
</dbReference>
<feature type="compositionally biased region" description="Low complexity" evidence="1">
    <location>
        <begin position="75"/>
        <end position="99"/>
    </location>
</feature>
<sequence length="146" mass="16364">MASKAVGMRRRSRGSERLLRTEAIAATRGRQPPNVIGTPQHQPNISPPRARGPHFCICTGRQRKHRRTPSPLYKPPASLRSPLLLLPTTPPLRRIPIPTDVQSSPAQRDPHRGLRQRPTTTAQLRRTAADSAISECRWSIRRAGLR</sequence>
<organism evidence="2 3">
    <name type="scientific">Hordeum vulgare subsp. vulgare</name>
    <name type="common">Domesticated barley</name>
    <dbReference type="NCBI Taxonomy" id="112509"/>
    <lineage>
        <taxon>Eukaryota</taxon>
        <taxon>Viridiplantae</taxon>
        <taxon>Streptophyta</taxon>
        <taxon>Embryophyta</taxon>
        <taxon>Tracheophyta</taxon>
        <taxon>Spermatophyta</taxon>
        <taxon>Magnoliopsida</taxon>
        <taxon>Liliopsida</taxon>
        <taxon>Poales</taxon>
        <taxon>Poaceae</taxon>
        <taxon>BOP clade</taxon>
        <taxon>Pooideae</taxon>
        <taxon>Triticodae</taxon>
        <taxon>Triticeae</taxon>
        <taxon>Hordeinae</taxon>
        <taxon>Hordeum</taxon>
    </lineage>
</organism>
<reference evidence="2" key="3">
    <citation type="submission" date="2022-01" db="UniProtKB">
        <authorList>
            <consortium name="EnsemblPlants"/>
        </authorList>
    </citation>
    <scope>IDENTIFICATION</scope>
    <source>
        <strain evidence="2">subsp. vulgare</strain>
    </source>
</reference>
<name>A0A8I6Y541_HORVV</name>